<reference evidence="2 3" key="1">
    <citation type="submission" date="2016-11" db="EMBL/GenBank/DDBJ databases">
        <authorList>
            <person name="Jaros S."/>
            <person name="Januszkiewicz K."/>
            <person name="Wedrychowicz H."/>
        </authorList>
    </citation>
    <scope>NUCLEOTIDE SEQUENCE [LARGE SCALE GENOMIC DNA]</scope>
    <source>
        <strain evidence="2 3">HD4</strain>
    </source>
</reference>
<dbReference type="PANTHER" id="PTHR42850:SF4">
    <property type="entry name" value="ZINC-DEPENDENT ENDOPOLYPHOSPHATASE"/>
    <property type="match status" value="1"/>
</dbReference>
<dbReference type="Gene3D" id="3.60.21.10">
    <property type="match status" value="1"/>
</dbReference>
<evidence type="ECO:0000259" key="1">
    <source>
        <dbReference type="Pfam" id="PF00149"/>
    </source>
</evidence>
<feature type="domain" description="Calcineurin-like phosphoesterase" evidence="1">
    <location>
        <begin position="6"/>
        <end position="208"/>
    </location>
</feature>
<dbReference type="Proteomes" id="UP000184263">
    <property type="component" value="Unassembled WGS sequence"/>
</dbReference>
<evidence type="ECO:0000313" key="2">
    <source>
        <dbReference type="EMBL" id="SHK58389.1"/>
    </source>
</evidence>
<sequence length="245" mass="27742">MEKIDRLLVIGDIHGKWERFKSVYDKVSFNAETDLIVFLGDYLDRGDAPVPVMEWVMEHYGQKNMVFLRGNHEQMFYDAFLESPSSEGHRVFSLDSSLSLWLGNGGQITYEGIRKTGKKEELIADWLSLVAKLPLCTEIVVNNQTYWFMHANCNPGLPLSEQDDVDLLWRRTLAERPNLHNGEQIIVLGHTPVQALGYEAKPQWLQNGRLVLMDTGSYLDSLSHLGPGKISCADLLSGEIYQSAV</sequence>
<dbReference type="GO" id="GO:0016791">
    <property type="term" value="F:phosphatase activity"/>
    <property type="evidence" value="ECO:0007669"/>
    <property type="project" value="TreeGrafter"/>
</dbReference>
<dbReference type="PANTHER" id="PTHR42850">
    <property type="entry name" value="METALLOPHOSPHOESTERASE"/>
    <property type="match status" value="1"/>
</dbReference>
<proteinExistence type="predicted"/>
<organism evidence="2 3">
    <name type="scientific">Selenomonas ruminantium</name>
    <dbReference type="NCBI Taxonomy" id="971"/>
    <lineage>
        <taxon>Bacteria</taxon>
        <taxon>Bacillati</taxon>
        <taxon>Bacillota</taxon>
        <taxon>Negativicutes</taxon>
        <taxon>Selenomonadales</taxon>
        <taxon>Selenomonadaceae</taxon>
        <taxon>Selenomonas</taxon>
    </lineage>
</organism>
<protein>
    <submittedName>
        <fullName evidence="2">Serine/threonine protein phosphatase 1</fullName>
    </submittedName>
</protein>
<gene>
    <name evidence="2" type="ORF">SAMN05216582_10876</name>
</gene>
<dbReference type="InterPro" id="IPR004843">
    <property type="entry name" value="Calcineurin-like_PHP"/>
</dbReference>
<accession>A0A1M6TNC3</accession>
<dbReference type="GO" id="GO:0008803">
    <property type="term" value="F:bis(5'-nucleosyl)-tetraphosphatase (symmetrical) activity"/>
    <property type="evidence" value="ECO:0007669"/>
    <property type="project" value="TreeGrafter"/>
</dbReference>
<dbReference type="AlphaFoldDB" id="A0A1M6TNC3"/>
<name>A0A1M6TNC3_SELRU</name>
<dbReference type="RefSeq" id="WP_073088972.1">
    <property type="nucleotide sequence ID" value="NZ_FRBC01000008.1"/>
</dbReference>
<dbReference type="GO" id="GO:0005737">
    <property type="term" value="C:cytoplasm"/>
    <property type="evidence" value="ECO:0007669"/>
    <property type="project" value="TreeGrafter"/>
</dbReference>
<evidence type="ECO:0000313" key="3">
    <source>
        <dbReference type="Proteomes" id="UP000184263"/>
    </source>
</evidence>
<dbReference type="GO" id="GO:0110154">
    <property type="term" value="P:RNA decapping"/>
    <property type="evidence" value="ECO:0007669"/>
    <property type="project" value="TreeGrafter"/>
</dbReference>
<dbReference type="Pfam" id="PF00149">
    <property type="entry name" value="Metallophos"/>
    <property type="match status" value="1"/>
</dbReference>
<dbReference type="SUPFAM" id="SSF56300">
    <property type="entry name" value="Metallo-dependent phosphatases"/>
    <property type="match status" value="1"/>
</dbReference>
<dbReference type="EMBL" id="FRBC01000008">
    <property type="protein sequence ID" value="SHK58389.1"/>
    <property type="molecule type" value="Genomic_DNA"/>
</dbReference>
<dbReference type="InterPro" id="IPR029052">
    <property type="entry name" value="Metallo-depent_PP-like"/>
</dbReference>
<dbReference type="InterPro" id="IPR050126">
    <property type="entry name" value="Ap4A_hydrolase"/>
</dbReference>